<evidence type="ECO:0000313" key="1">
    <source>
        <dbReference type="EMBL" id="GGJ98850.1"/>
    </source>
</evidence>
<comment type="caution">
    <text evidence="1">The sequence shown here is derived from an EMBL/GenBank/DDBJ whole genome shotgun (WGS) entry which is preliminary data.</text>
</comment>
<organism evidence="1 2">
    <name type="scientific">Pilimelia anulata</name>
    <dbReference type="NCBI Taxonomy" id="53371"/>
    <lineage>
        <taxon>Bacteria</taxon>
        <taxon>Bacillati</taxon>
        <taxon>Actinomycetota</taxon>
        <taxon>Actinomycetes</taxon>
        <taxon>Micromonosporales</taxon>
        <taxon>Micromonosporaceae</taxon>
        <taxon>Pilimelia</taxon>
    </lineage>
</organism>
<reference evidence="1" key="2">
    <citation type="submission" date="2020-09" db="EMBL/GenBank/DDBJ databases">
        <authorList>
            <person name="Sun Q."/>
            <person name="Ohkuma M."/>
        </authorList>
    </citation>
    <scope>NUCLEOTIDE SEQUENCE</scope>
    <source>
        <strain evidence="1">JCM 3090</strain>
    </source>
</reference>
<keyword evidence="2" id="KW-1185">Reference proteome</keyword>
<gene>
    <name evidence="1" type="ORF">GCM10010123_30950</name>
</gene>
<evidence type="ECO:0000313" key="2">
    <source>
        <dbReference type="Proteomes" id="UP000649739"/>
    </source>
</evidence>
<protein>
    <submittedName>
        <fullName evidence="1">Uncharacterized protein</fullName>
    </submittedName>
</protein>
<accession>A0A8J3B718</accession>
<proteinExistence type="predicted"/>
<dbReference type="EMBL" id="BMQB01000006">
    <property type="protein sequence ID" value="GGJ98850.1"/>
    <property type="molecule type" value="Genomic_DNA"/>
</dbReference>
<dbReference type="AlphaFoldDB" id="A0A8J3B718"/>
<reference evidence="1" key="1">
    <citation type="journal article" date="2014" name="Int. J. Syst. Evol. Microbiol.">
        <title>Complete genome sequence of Corynebacterium casei LMG S-19264T (=DSM 44701T), isolated from a smear-ripened cheese.</title>
        <authorList>
            <consortium name="US DOE Joint Genome Institute (JGI-PGF)"/>
            <person name="Walter F."/>
            <person name="Albersmeier A."/>
            <person name="Kalinowski J."/>
            <person name="Ruckert C."/>
        </authorList>
    </citation>
    <scope>NUCLEOTIDE SEQUENCE</scope>
    <source>
        <strain evidence="1">JCM 3090</strain>
    </source>
</reference>
<name>A0A8J3B718_9ACTN</name>
<dbReference type="Proteomes" id="UP000649739">
    <property type="component" value="Unassembled WGS sequence"/>
</dbReference>
<sequence length="82" mass="8650">MPQRFGVLISGSTLLTSLNTSSVDPGGYWAAIPARRPEISRGRASSSSMRNGFVARECSGVRASVVPARMGVAVVDRGRRAT</sequence>